<name>A0A9Q0FVV7_9ROSI</name>
<evidence type="ECO:0000313" key="5">
    <source>
        <dbReference type="EMBL" id="KAJ4838508.1"/>
    </source>
</evidence>
<evidence type="ECO:0000259" key="4">
    <source>
        <dbReference type="PROSITE" id="PS50166"/>
    </source>
</evidence>
<dbReference type="PANTHER" id="PTHR10997:SF8">
    <property type="entry name" value="EXPORTIN-2"/>
    <property type="match status" value="1"/>
</dbReference>
<proteinExistence type="predicted"/>
<evidence type="ECO:0000256" key="3">
    <source>
        <dbReference type="ARBA" id="ARBA00023242"/>
    </source>
</evidence>
<dbReference type="InterPro" id="IPR016024">
    <property type="entry name" value="ARM-type_fold"/>
</dbReference>
<dbReference type="Gene3D" id="1.25.10.10">
    <property type="entry name" value="Leucine-rich Repeat Variant"/>
    <property type="match status" value="1"/>
</dbReference>
<sequence>MFAEDPNYNVMMLRLVAEPYLEEQMRHAAAVNFKNYLRSRWAPPPDHLVNPIPYAEKEKIKNLTSSVMLSAPCRIQFQLCEAQYLIAKHGCPQSWAGLLCISPLYHAPRPLITTPSTVFLRQLILCLKNFVTSAI</sequence>
<dbReference type="EMBL" id="JAKUCV010003536">
    <property type="protein sequence ID" value="KAJ4838508.1"/>
    <property type="molecule type" value="Genomic_DNA"/>
</dbReference>
<keyword evidence="6" id="KW-1185">Reference proteome</keyword>
<dbReference type="AlphaFoldDB" id="A0A9Q0FVV7"/>
<organism evidence="5 6">
    <name type="scientific">Turnera subulata</name>
    <dbReference type="NCBI Taxonomy" id="218843"/>
    <lineage>
        <taxon>Eukaryota</taxon>
        <taxon>Viridiplantae</taxon>
        <taxon>Streptophyta</taxon>
        <taxon>Embryophyta</taxon>
        <taxon>Tracheophyta</taxon>
        <taxon>Spermatophyta</taxon>
        <taxon>Magnoliopsida</taxon>
        <taxon>eudicotyledons</taxon>
        <taxon>Gunneridae</taxon>
        <taxon>Pentapetalae</taxon>
        <taxon>rosids</taxon>
        <taxon>fabids</taxon>
        <taxon>Malpighiales</taxon>
        <taxon>Passifloraceae</taxon>
        <taxon>Turnera</taxon>
    </lineage>
</organism>
<keyword evidence="3" id="KW-0539">Nucleus</keyword>
<dbReference type="InterPro" id="IPR011989">
    <property type="entry name" value="ARM-like"/>
</dbReference>
<dbReference type="PANTHER" id="PTHR10997">
    <property type="entry name" value="IMPORTIN-7, 8, 11"/>
    <property type="match status" value="1"/>
</dbReference>
<dbReference type="OrthoDB" id="1547184at2759"/>
<dbReference type="GO" id="GO:0006606">
    <property type="term" value="P:protein import into nucleus"/>
    <property type="evidence" value="ECO:0007669"/>
    <property type="project" value="TreeGrafter"/>
</dbReference>
<evidence type="ECO:0000256" key="1">
    <source>
        <dbReference type="ARBA" id="ARBA00004123"/>
    </source>
</evidence>
<evidence type="ECO:0000256" key="2">
    <source>
        <dbReference type="ARBA" id="ARBA00022448"/>
    </source>
</evidence>
<reference evidence="5" key="1">
    <citation type="submission" date="2022-02" db="EMBL/GenBank/DDBJ databases">
        <authorList>
            <person name="Henning P.M."/>
            <person name="McCubbin A.G."/>
            <person name="Shore J.S."/>
        </authorList>
    </citation>
    <scope>NUCLEOTIDE SEQUENCE</scope>
    <source>
        <strain evidence="5">F60SS</strain>
        <tissue evidence="5">Leaves</tissue>
    </source>
</reference>
<dbReference type="GO" id="GO:0005829">
    <property type="term" value="C:cytosol"/>
    <property type="evidence" value="ECO:0007669"/>
    <property type="project" value="TreeGrafter"/>
</dbReference>
<dbReference type="PROSITE" id="PS50166">
    <property type="entry name" value="IMPORTIN_B_NT"/>
    <property type="match status" value="1"/>
</dbReference>
<dbReference type="SUPFAM" id="SSF48371">
    <property type="entry name" value="ARM repeat"/>
    <property type="match status" value="1"/>
</dbReference>
<evidence type="ECO:0000313" key="6">
    <source>
        <dbReference type="Proteomes" id="UP001141552"/>
    </source>
</evidence>
<keyword evidence="2" id="KW-0813">Transport</keyword>
<dbReference type="GO" id="GO:0031267">
    <property type="term" value="F:small GTPase binding"/>
    <property type="evidence" value="ECO:0007669"/>
    <property type="project" value="InterPro"/>
</dbReference>
<gene>
    <name evidence="5" type="ORF">Tsubulata_030469</name>
</gene>
<dbReference type="GO" id="GO:0005635">
    <property type="term" value="C:nuclear envelope"/>
    <property type="evidence" value="ECO:0007669"/>
    <property type="project" value="TreeGrafter"/>
</dbReference>
<dbReference type="InterPro" id="IPR001494">
    <property type="entry name" value="Importin-beta_N"/>
</dbReference>
<reference evidence="5" key="2">
    <citation type="journal article" date="2023" name="Plants (Basel)">
        <title>Annotation of the Turnera subulata (Passifloraceae) Draft Genome Reveals the S-Locus Evolved after the Divergence of Turneroideae from Passifloroideae in a Stepwise Manner.</title>
        <authorList>
            <person name="Henning P.M."/>
            <person name="Roalson E.H."/>
            <person name="Mir W."/>
            <person name="McCubbin A.G."/>
            <person name="Shore J.S."/>
        </authorList>
    </citation>
    <scope>NUCLEOTIDE SEQUENCE</scope>
    <source>
        <strain evidence="5">F60SS</strain>
    </source>
</reference>
<comment type="caution">
    <text evidence="5">The sequence shown here is derived from an EMBL/GenBank/DDBJ whole genome shotgun (WGS) entry which is preliminary data.</text>
</comment>
<feature type="domain" description="Importin N-terminal" evidence="4">
    <location>
        <begin position="1"/>
        <end position="70"/>
    </location>
</feature>
<dbReference type="GO" id="GO:0005049">
    <property type="term" value="F:nuclear export signal receptor activity"/>
    <property type="evidence" value="ECO:0007669"/>
    <property type="project" value="TreeGrafter"/>
</dbReference>
<protein>
    <recommendedName>
        <fullName evidence="4">Importin N-terminal domain-containing protein</fullName>
    </recommendedName>
</protein>
<comment type="subcellular location">
    <subcellularLocation>
        <location evidence="1">Nucleus</location>
    </subcellularLocation>
</comment>
<dbReference type="Proteomes" id="UP001141552">
    <property type="component" value="Unassembled WGS sequence"/>
</dbReference>
<dbReference type="GO" id="GO:0006611">
    <property type="term" value="P:protein export from nucleus"/>
    <property type="evidence" value="ECO:0007669"/>
    <property type="project" value="TreeGrafter"/>
</dbReference>
<dbReference type="Pfam" id="PF03810">
    <property type="entry name" value="IBN_N"/>
    <property type="match status" value="1"/>
</dbReference>
<accession>A0A9Q0FVV7</accession>